<organism evidence="3 4">
    <name type="scientific">Brevibacterium luteolum</name>
    <dbReference type="NCBI Taxonomy" id="199591"/>
    <lineage>
        <taxon>Bacteria</taxon>
        <taxon>Bacillati</taxon>
        <taxon>Actinomycetota</taxon>
        <taxon>Actinomycetes</taxon>
        <taxon>Micrococcales</taxon>
        <taxon>Brevibacteriaceae</taxon>
        <taxon>Brevibacterium</taxon>
    </lineage>
</organism>
<evidence type="ECO:0000313" key="4">
    <source>
        <dbReference type="Proteomes" id="UP000235703"/>
    </source>
</evidence>
<dbReference type="InterPro" id="IPR029069">
    <property type="entry name" value="HotDog_dom_sf"/>
</dbReference>
<dbReference type="InterPro" id="IPR016709">
    <property type="entry name" value="HadA-like"/>
</dbReference>
<dbReference type="Gene3D" id="3.10.129.10">
    <property type="entry name" value="Hotdog Thioesterase"/>
    <property type="match status" value="1"/>
</dbReference>
<dbReference type="EMBL" id="PNFZ01000002">
    <property type="protein sequence ID" value="PMB98714.1"/>
    <property type="molecule type" value="Genomic_DNA"/>
</dbReference>
<name>A0A2N6PJ62_9MICO</name>
<dbReference type="Proteomes" id="UP000235703">
    <property type="component" value="Unassembled WGS sequence"/>
</dbReference>
<evidence type="ECO:0000313" key="3">
    <source>
        <dbReference type="EMBL" id="PMB98714.1"/>
    </source>
</evidence>
<dbReference type="OrthoDB" id="5415111at2"/>
<dbReference type="HAMAP" id="MF_00799">
    <property type="entry name" value="UPF0336"/>
    <property type="match status" value="1"/>
</dbReference>
<dbReference type="AlphaFoldDB" id="A0A2N6PJ62"/>
<dbReference type="PIRSF" id="PIRSF018072">
    <property type="entry name" value="UCP018072"/>
    <property type="match status" value="1"/>
</dbReference>
<keyword evidence="4" id="KW-1185">Reference proteome</keyword>
<proteinExistence type="inferred from homology"/>
<comment type="similarity">
    <text evidence="1">Belongs to the UPF0336 family.</text>
</comment>
<accession>A0A2N6PJ62</accession>
<evidence type="ECO:0000256" key="1">
    <source>
        <dbReference type="HAMAP-Rule" id="MF_00799"/>
    </source>
</evidence>
<dbReference type="RefSeq" id="WP_102161433.1">
    <property type="nucleotide sequence ID" value="NZ_PNFZ01000002.1"/>
</dbReference>
<comment type="caution">
    <text evidence="3">The sequence shown here is derived from an EMBL/GenBank/DDBJ whole genome shotgun (WGS) entry which is preliminary data.</text>
</comment>
<dbReference type="InterPro" id="IPR039569">
    <property type="entry name" value="FAS1-like_DH_region"/>
</dbReference>
<reference evidence="3 4" key="1">
    <citation type="submission" date="2017-09" db="EMBL/GenBank/DDBJ databases">
        <title>Bacterial strain isolated from the female urinary microbiota.</title>
        <authorList>
            <person name="Thomas-White K."/>
            <person name="Kumar N."/>
            <person name="Forster S."/>
            <person name="Putonti C."/>
            <person name="Lawley T."/>
            <person name="Wolfe A.J."/>
        </authorList>
    </citation>
    <scope>NUCLEOTIDE SEQUENCE [LARGE SCALE GENOMIC DNA]</scope>
    <source>
        <strain evidence="3 4">UMB0680</strain>
    </source>
</reference>
<dbReference type="CDD" id="cd03441">
    <property type="entry name" value="R_hydratase_like"/>
    <property type="match status" value="1"/>
</dbReference>
<sequence length="151" mass="15936">MAVNTELQGASYALPEPYEVSREAIIEFARATGAQNRAHRSAVAAAEFGYADVVAPPTFAVIASQRAEALYISSPEAGIDFSRVVHGSEQFTYTRPIVAGDRLNAVCHVDGLREAGGHAMITTRTELTDANSDDAPVVTVTSTIVVRGGEA</sequence>
<dbReference type="SUPFAM" id="SSF54637">
    <property type="entry name" value="Thioesterase/thiol ester dehydrase-isomerase"/>
    <property type="match status" value="1"/>
</dbReference>
<gene>
    <name evidence="3" type="ORF">CJ198_05225</name>
</gene>
<protein>
    <recommendedName>
        <fullName evidence="1">UPF0336 protein CJ198_05225</fullName>
    </recommendedName>
</protein>
<dbReference type="Pfam" id="PF13452">
    <property type="entry name" value="FAS1_DH_region"/>
    <property type="match status" value="1"/>
</dbReference>
<feature type="domain" description="FAS1-like dehydratase" evidence="2">
    <location>
        <begin position="9"/>
        <end position="139"/>
    </location>
</feature>
<evidence type="ECO:0000259" key="2">
    <source>
        <dbReference type="Pfam" id="PF13452"/>
    </source>
</evidence>